<dbReference type="SUPFAM" id="SSF47986">
    <property type="entry name" value="DEATH domain"/>
    <property type="match status" value="1"/>
</dbReference>
<dbReference type="EMBL" id="OV725080">
    <property type="protein sequence ID" value="CAH1398504.1"/>
    <property type="molecule type" value="Genomic_DNA"/>
</dbReference>
<evidence type="ECO:0000313" key="3">
    <source>
        <dbReference type="Proteomes" id="UP001152798"/>
    </source>
</evidence>
<dbReference type="AlphaFoldDB" id="A0A9P0HAL0"/>
<name>A0A9P0HAL0_NEZVI</name>
<feature type="domain" description="Death" evidence="1">
    <location>
        <begin position="85"/>
        <end position="149"/>
    </location>
</feature>
<dbReference type="InterPro" id="IPR000488">
    <property type="entry name" value="Death_dom"/>
</dbReference>
<organism evidence="2 3">
    <name type="scientific">Nezara viridula</name>
    <name type="common">Southern green stink bug</name>
    <name type="synonym">Cimex viridulus</name>
    <dbReference type="NCBI Taxonomy" id="85310"/>
    <lineage>
        <taxon>Eukaryota</taxon>
        <taxon>Metazoa</taxon>
        <taxon>Ecdysozoa</taxon>
        <taxon>Arthropoda</taxon>
        <taxon>Hexapoda</taxon>
        <taxon>Insecta</taxon>
        <taxon>Pterygota</taxon>
        <taxon>Neoptera</taxon>
        <taxon>Paraneoptera</taxon>
        <taxon>Hemiptera</taxon>
        <taxon>Heteroptera</taxon>
        <taxon>Panheteroptera</taxon>
        <taxon>Pentatomomorpha</taxon>
        <taxon>Pentatomoidea</taxon>
        <taxon>Pentatomidae</taxon>
        <taxon>Pentatominae</taxon>
        <taxon>Nezara</taxon>
    </lineage>
</organism>
<accession>A0A9P0HAL0</accession>
<dbReference type="Proteomes" id="UP001152798">
    <property type="component" value="Chromosome 4"/>
</dbReference>
<dbReference type="Gene3D" id="1.10.533.10">
    <property type="entry name" value="Death Domain, Fas"/>
    <property type="match status" value="1"/>
</dbReference>
<gene>
    <name evidence="2" type="ORF">NEZAVI_LOCUS8138</name>
</gene>
<dbReference type="InterPro" id="IPR011029">
    <property type="entry name" value="DEATH-like_dom_sf"/>
</dbReference>
<dbReference type="PROSITE" id="PS50017">
    <property type="entry name" value="DEATH_DOMAIN"/>
    <property type="match status" value="1"/>
</dbReference>
<dbReference type="Pfam" id="PF00531">
    <property type="entry name" value="Death"/>
    <property type="match status" value="1"/>
</dbReference>
<dbReference type="OrthoDB" id="6593154at2759"/>
<proteinExistence type="predicted"/>
<evidence type="ECO:0000259" key="1">
    <source>
        <dbReference type="PROSITE" id="PS50017"/>
    </source>
</evidence>
<protein>
    <recommendedName>
        <fullName evidence="1">Death domain-containing protein</fullName>
    </recommendedName>
</protein>
<evidence type="ECO:0000313" key="2">
    <source>
        <dbReference type="EMBL" id="CAH1398504.1"/>
    </source>
</evidence>
<dbReference type="GO" id="GO:0007165">
    <property type="term" value="P:signal transduction"/>
    <property type="evidence" value="ECO:0007669"/>
    <property type="project" value="InterPro"/>
</dbReference>
<sequence>MQTCDVEPKVKITSLKPHRKPELEKIRDEILAESKNINYDEIFNQLKDQVRNIHAAYLFTPNGVEVLADLCKVISSTPTSFYYSSWKNLAGVLNLSFHQIGCIEQIKSDPTEVVLKTFAQHWDSTLDTIVSALQSLKRYDALSVVKKGFQELERIARQEQIKRTENISSEIDSIIHGKGTSDGILRPEHLSVLPYQLPITLKLFPAINKEKQEIIINNNEVPKNEGQLQNKSIVSKKKVKKFSKGIMLTFAADGEEIARKIAAQFRKARGRHLPIGVLILEEHIDKVLQNPEEFISHIFPQMNYIVPILTEGYLLSLKGNNHHEGSSLSSIDSMYVKFIHDLMMKYYVQNNCRNDKFRCIIPDDRFLKIVNHKHMELDPVLKVYVKESELEQLACRMLKISRVVNNFNRGA</sequence>
<reference evidence="2" key="1">
    <citation type="submission" date="2022-01" db="EMBL/GenBank/DDBJ databases">
        <authorList>
            <person name="King R."/>
        </authorList>
    </citation>
    <scope>NUCLEOTIDE SEQUENCE</scope>
</reference>
<keyword evidence="3" id="KW-1185">Reference proteome</keyword>